<dbReference type="RefSeq" id="WP_229802572.1">
    <property type="nucleotide sequence ID" value="NZ_BMYM01000001.1"/>
</dbReference>
<evidence type="ECO:0000256" key="1">
    <source>
        <dbReference type="SAM" id="SignalP"/>
    </source>
</evidence>
<dbReference type="InterPro" id="IPR012338">
    <property type="entry name" value="Beta-lactam/transpept-like"/>
</dbReference>
<feature type="signal peptide" evidence="1">
    <location>
        <begin position="1"/>
        <end position="21"/>
    </location>
</feature>
<dbReference type="Gene3D" id="3.40.710.10">
    <property type="entry name" value="DD-peptidase/beta-lactamase superfamily"/>
    <property type="match status" value="1"/>
</dbReference>
<evidence type="ECO:0008006" key="4">
    <source>
        <dbReference type="Google" id="ProtNLM"/>
    </source>
</evidence>
<reference evidence="2" key="2">
    <citation type="submission" date="2020-09" db="EMBL/GenBank/DDBJ databases">
        <authorList>
            <person name="Sun Q."/>
            <person name="Kim S."/>
        </authorList>
    </citation>
    <scope>NUCLEOTIDE SEQUENCE</scope>
    <source>
        <strain evidence="2">KCTC 23430</strain>
    </source>
</reference>
<proteinExistence type="predicted"/>
<feature type="chain" id="PRO_5037965757" description="Beta-lactamase enzyme family protein" evidence="1">
    <location>
        <begin position="22"/>
        <end position="432"/>
    </location>
</feature>
<sequence length="432" mass="47624">MMVRCLCTAASLLALSAEVAAYPKDGYPETGIRRLEYVRLIEAGELSGRGLPWGATLNSDAVDIRFAGQDFAIPSPDEPLSEQLRMLLGDKADAYGLSLLDLSDPNDIVYAQHREDLRQNVGSVGKLVGAVGFFQALADAYPDDAAARHELLYTTTIEADRFSHSDHHTIRLFDVQNRTSERRAMRDGDQGNVYEYLDWALSISSNSAAAMLMRDGMLLRGLGDQYPLPPEAVTPYFQSLSGKQRTELFQATFWEPVSRNGLSLAEIRQGSFFTREGKHIVNGGGRSYATPKTLLELALRMEQGRLVDTWSSRLLKRLLYLTDRRIRYASSPALADAAVYFKSGSLYSCAAEEGFKCGAYRGNVRNYMNSVAIIEDSSGERPLHYIVTLISNVLRENSAVAHQHLAGEIHRLIMARHAPAPADAGAVSDPGE</sequence>
<accession>A0A919CIH5</accession>
<protein>
    <recommendedName>
        <fullName evidence="4">Beta-lactamase enzyme family protein</fullName>
    </recommendedName>
</protein>
<evidence type="ECO:0000313" key="3">
    <source>
        <dbReference type="Proteomes" id="UP000644693"/>
    </source>
</evidence>
<dbReference type="Proteomes" id="UP000644693">
    <property type="component" value="Unassembled WGS sequence"/>
</dbReference>
<dbReference type="SUPFAM" id="SSF56601">
    <property type="entry name" value="beta-lactamase/transpeptidase-like"/>
    <property type="match status" value="1"/>
</dbReference>
<gene>
    <name evidence="2" type="ORF">GCM10007053_08000</name>
</gene>
<keyword evidence="1" id="KW-0732">Signal</keyword>
<name>A0A919CIH5_9GAMM</name>
<dbReference type="AlphaFoldDB" id="A0A919CIH5"/>
<organism evidence="2 3">
    <name type="scientific">Parahalioglobus pacificus</name>
    <dbReference type="NCBI Taxonomy" id="930806"/>
    <lineage>
        <taxon>Bacteria</taxon>
        <taxon>Pseudomonadati</taxon>
        <taxon>Pseudomonadota</taxon>
        <taxon>Gammaproteobacteria</taxon>
        <taxon>Cellvibrionales</taxon>
        <taxon>Halieaceae</taxon>
        <taxon>Parahalioglobus</taxon>
    </lineage>
</organism>
<keyword evidence="3" id="KW-1185">Reference proteome</keyword>
<evidence type="ECO:0000313" key="2">
    <source>
        <dbReference type="EMBL" id="GHD28536.1"/>
    </source>
</evidence>
<comment type="caution">
    <text evidence="2">The sequence shown here is derived from an EMBL/GenBank/DDBJ whole genome shotgun (WGS) entry which is preliminary data.</text>
</comment>
<reference evidence="2" key="1">
    <citation type="journal article" date="2014" name="Int. J. Syst. Evol. Microbiol.">
        <title>Complete genome sequence of Corynebacterium casei LMG S-19264T (=DSM 44701T), isolated from a smear-ripened cheese.</title>
        <authorList>
            <consortium name="US DOE Joint Genome Institute (JGI-PGF)"/>
            <person name="Walter F."/>
            <person name="Albersmeier A."/>
            <person name="Kalinowski J."/>
            <person name="Ruckert C."/>
        </authorList>
    </citation>
    <scope>NUCLEOTIDE SEQUENCE</scope>
    <source>
        <strain evidence="2">KCTC 23430</strain>
    </source>
</reference>
<dbReference type="EMBL" id="BMYM01000001">
    <property type="protein sequence ID" value="GHD28536.1"/>
    <property type="molecule type" value="Genomic_DNA"/>
</dbReference>